<feature type="chain" id="PRO_5045634283" evidence="1">
    <location>
        <begin position="18"/>
        <end position="159"/>
    </location>
</feature>
<evidence type="ECO:0000313" key="3">
    <source>
        <dbReference type="Proteomes" id="UP001549920"/>
    </source>
</evidence>
<name>A0ABR3I141_LOXSC</name>
<dbReference type="Proteomes" id="UP001549920">
    <property type="component" value="Unassembled WGS sequence"/>
</dbReference>
<dbReference type="EMBL" id="JBEUOH010000010">
    <property type="protein sequence ID" value="KAL0882536.1"/>
    <property type="molecule type" value="Genomic_DNA"/>
</dbReference>
<accession>A0ABR3I141</accession>
<protein>
    <submittedName>
        <fullName evidence="2">Uncharacterized protein</fullName>
    </submittedName>
</protein>
<keyword evidence="1" id="KW-0732">Signal</keyword>
<proteinExistence type="predicted"/>
<gene>
    <name evidence="2" type="ORF">ABMA27_000998</name>
</gene>
<sequence>MFAKIAVIACFIGLVHSGALSNPGLNGLGAYGGGYGGHGGYGAYGGYGAGHPGLNPGGVATSYVSFNKYDGPHVPYNGAYPGNGLAGPYNRARLASLPYTGAGLPYPGAGLPYAGASLYNGFRGAHGLGAYGPADLPYGNALSYGGYGNGIGAYGNNVW</sequence>
<evidence type="ECO:0000313" key="2">
    <source>
        <dbReference type="EMBL" id="KAL0882536.1"/>
    </source>
</evidence>
<feature type="signal peptide" evidence="1">
    <location>
        <begin position="1"/>
        <end position="17"/>
    </location>
</feature>
<organism evidence="2 3">
    <name type="scientific">Loxostege sticticalis</name>
    <name type="common">Beet webworm moth</name>
    <dbReference type="NCBI Taxonomy" id="481309"/>
    <lineage>
        <taxon>Eukaryota</taxon>
        <taxon>Metazoa</taxon>
        <taxon>Ecdysozoa</taxon>
        <taxon>Arthropoda</taxon>
        <taxon>Hexapoda</taxon>
        <taxon>Insecta</taxon>
        <taxon>Pterygota</taxon>
        <taxon>Neoptera</taxon>
        <taxon>Endopterygota</taxon>
        <taxon>Lepidoptera</taxon>
        <taxon>Glossata</taxon>
        <taxon>Ditrysia</taxon>
        <taxon>Pyraloidea</taxon>
        <taxon>Crambidae</taxon>
        <taxon>Pyraustinae</taxon>
        <taxon>Loxostege</taxon>
    </lineage>
</organism>
<comment type="caution">
    <text evidence="2">The sequence shown here is derived from an EMBL/GenBank/DDBJ whole genome shotgun (WGS) entry which is preliminary data.</text>
</comment>
<keyword evidence="3" id="KW-1185">Reference proteome</keyword>
<evidence type="ECO:0000256" key="1">
    <source>
        <dbReference type="SAM" id="SignalP"/>
    </source>
</evidence>
<reference evidence="2 3" key="1">
    <citation type="submission" date="2024-06" db="EMBL/GenBank/DDBJ databases">
        <title>A chromosome-level genome assembly of beet webworm, Loxostege sticticalis.</title>
        <authorList>
            <person name="Zhang Y."/>
        </authorList>
    </citation>
    <scope>NUCLEOTIDE SEQUENCE [LARGE SCALE GENOMIC DNA]</scope>
    <source>
        <strain evidence="2">AQ026</strain>
        <tissue evidence="2">Whole body</tissue>
    </source>
</reference>